<evidence type="ECO:0000259" key="7">
    <source>
        <dbReference type="Pfam" id="PF25876"/>
    </source>
</evidence>
<dbReference type="Gene3D" id="2.40.50.100">
    <property type="match status" value="1"/>
</dbReference>
<dbReference type="KEGG" id="tvl:FAZ95_28050"/>
<dbReference type="InterPro" id="IPR058625">
    <property type="entry name" value="MdtA-like_BSH"/>
</dbReference>
<dbReference type="PANTHER" id="PTHR30469:SF37">
    <property type="entry name" value="RAGD PROTEIN"/>
    <property type="match status" value="1"/>
</dbReference>
<comment type="subcellular location">
    <subcellularLocation>
        <location evidence="1">Cell envelope</location>
    </subcellularLocation>
</comment>
<dbReference type="InterPro" id="IPR058792">
    <property type="entry name" value="Beta-barrel_RND_2"/>
</dbReference>
<name>A0A4P8J389_9BURK</name>
<dbReference type="Pfam" id="PF25917">
    <property type="entry name" value="BSH_RND"/>
    <property type="match status" value="1"/>
</dbReference>
<dbReference type="EMBL" id="CP040078">
    <property type="protein sequence ID" value="QCP52959.1"/>
    <property type="molecule type" value="Genomic_DNA"/>
</dbReference>
<feature type="transmembrane region" description="Helical" evidence="6">
    <location>
        <begin position="16"/>
        <end position="37"/>
    </location>
</feature>
<proteinExistence type="inferred from homology"/>
<dbReference type="GO" id="GO:1990281">
    <property type="term" value="C:efflux pump complex"/>
    <property type="evidence" value="ECO:0007669"/>
    <property type="project" value="TreeGrafter"/>
</dbReference>
<feature type="coiled-coil region" evidence="4">
    <location>
        <begin position="115"/>
        <end position="142"/>
    </location>
</feature>
<gene>
    <name evidence="11" type="ORF">FAZ95_28050</name>
</gene>
<sequence length="392" mass="41226">MSSEPTSRSSLPQRQLTVAAMAGTAVAIVIVAAGAAVRVKDAHQLKNWTEAQAVPTVSWIAPARPASGGLLDLPGRLEAFTDAPIYARVSGYLKSWRVDIGDRVKAGEELAVIDTPELDQQLNQAKADLASAQADASLAKTTADRWQALLDSDSVSRQEVDDRTQDYAAKKARVVAAQANVERLVATKAFAKIAAPFDGVITARNTDIGALINAGSGSEAQLFSVSNVDKLRVYVHVPQDYAPMVKPGDTATFNVPEYPGKRFTAKVAGLADSVSAASGTTLVQLMVDNPGHLLLPGSFVNLHFALPVQAGALRVPASALIFDNRGLRIATIDDHDNVRFKPVAIERDLGSAVEIGSGLTASDRVIDTPPDGLAEGDPVRVASAGSKAAKHE</sequence>
<evidence type="ECO:0000256" key="4">
    <source>
        <dbReference type="SAM" id="Coils"/>
    </source>
</evidence>
<dbReference type="OrthoDB" id="9806939at2"/>
<dbReference type="Gene3D" id="1.10.287.470">
    <property type="entry name" value="Helix hairpin bin"/>
    <property type="match status" value="1"/>
</dbReference>
<feature type="domain" description="Multidrug resistance protein MdtA-like alpha-helical hairpin" evidence="7">
    <location>
        <begin position="121"/>
        <end position="182"/>
    </location>
</feature>
<dbReference type="FunFam" id="2.40.30.170:FF:000010">
    <property type="entry name" value="Efflux RND transporter periplasmic adaptor subunit"/>
    <property type="match status" value="1"/>
</dbReference>
<dbReference type="Proteomes" id="UP000298656">
    <property type="component" value="Chromosome 2"/>
</dbReference>
<comment type="similarity">
    <text evidence="2">Belongs to the membrane fusion protein (MFP) (TC 8.A.1) family.</text>
</comment>
<feature type="domain" description="Multidrug resistance protein MdtA-like C-terminal permuted SH3" evidence="10">
    <location>
        <begin position="312"/>
        <end position="366"/>
    </location>
</feature>
<dbReference type="Gene3D" id="2.40.420.20">
    <property type="match status" value="1"/>
</dbReference>
<dbReference type="PANTHER" id="PTHR30469">
    <property type="entry name" value="MULTIDRUG RESISTANCE PROTEIN MDTA"/>
    <property type="match status" value="1"/>
</dbReference>
<evidence type="ECO:0000256" key="6">
    <source>
        <dbReference type="SAM" id="Phobius"/>
    </source>
</evidence>
<dbReference type="Pfam" id="PF25967">
    <property type="entry name" value="RND-MFP_C"/>
    <property type="match status" value="1"/>
</dbReference>
<dbReference type="InterPro" id="IPR058627">
    <property type="entry name" value="MdtA-like_C"/>
</dbReference>
<keyword evidence="4" id="KW-0175">Coiled coil</keyword>
<dbReference type="AlphaFoldDB" id="A0A4P8J389"/>
<dbReference type="Pfam" id="PF25876">
    <property type="entry name" value="HH_MFP_RND"/>
    <property type="match status" value="1"/>
</dbReference>
<feature type="domain" description="Multidrug resistance protein MdtA-like barrel-sandwich hybrid" evidence="8">
    <location>
        <begin position="84"/>
        <end position="218"/>
    </location>
</feature>
<evidence type="ECO:0000259" key="10">
    <source>
        <dbReference type="Pfam" id="PF25967"/>
    </source>
</evidence>
<evidence type="ECO:0000256" key="5">
    <source>
        <dbReference type="SAM" id="MobiDB-lite"/>
    </source>
</evidence>
<organism evidence="11 12">
    <name type="scientific">Trinickia violacea</name>
    <dbReference type="NCBI Taxonomy" id="2571746"/>
    <lineage>
        <taxon>Bacteria</taxon>
        <taxon>Pseudomonadati</taxon>
        <taxon>Pseudomonadota</taxon>
        <taxon>Betaproteobacteria</taxon>
        <taxon>Burkholderiales</taxon>
        <taxon>Burkholderiaceae</taxon>
        <taxon>Trinickia</taxon>
    </lineage>
</organism>
<evidence type="ECO:0000256" key="1">
    <source>
        <dbReference type="ARBA" id="ARBA00004196"/>
    </source>
</evidence>
<dbReference type="Pfam" id="PF25954">
    <property type="entry name" value="Beta-barrel_RND_2"/>
    <property type="match status" value="1"/>
</dbReference>
<keyword evidence="3" id="KW-0813">Transport</keyword>
<dbReference type="Gene3D" id="2.40.30.170">
    <property type="match status" value="1"/>
</dbReference>
<evidence type="ECO:0000259" key="9">
    <source>
        <dbReference type="Pfam" id="PF25954"/>
    </source>
</evidence>
<dbReference type="SUPFAM" id="SSF111369">
    <property type="entry name" value="HlyD-like secretion proteins"/>
    <property type="match status" value="1"/>
</dbReference>
<dbReference type="InterPro" id="IPR058624">
    <property type="entry name" value="MdtA-like_HH"/>
</dbReference>
<evidence type="ECO:0000259" key="8">
    <source>
        <dbReference type="Pfam" id="PF25917"/>
    </source>
</evidence>
<evidence type="ECO:0000313" key="11">
    <source>
        <dbReference type="EMBL" id="QCP52959.1"/>
    </source>
</evidence>
<keyword evidence="6" id="KW-0472">Membrane</keyword>
<dbReference type="RefSeq" id="WP_137335730.1">
    <property type="nucleotide sequence ID" value="NZ_CP040078.1"/>
</dbReference>
<keyword evidence="12" id="KW-1185">Reference proteome</keyword>
<protein>
    <submittedName>
        <fullName evidence="11">Efflux RND transporter periplasmic adaptor subunit</fullName>
    </submittedName>
</protein>
<keyword evidence="6" id="KW-0812">Transmembrane</keyword>
<evidence type="ECO:0000256" key="2">
    <source>
        <dbReference type="ARBA" id="ARBA00009477"/>
    </source>
</evidence>
<accession>A0A4P8J389</accession>
<keyword evidence="6" id="KW-1133">Transmembrane helix</keyword>
<evidence type="ECO:0000313" key="12">
    <source>
        <dbReference type="Proteomes" id="UP000298656"/>
    </source>
</evidence>
<evidence type="ECO:0000256" key="3">
    <source>
        <dbReference type="ARBA" id="ARBA00022448"/>
    </source>
</evidence>
<dbReference type="NCBIfam" id="TIGR01730">
    <property type="entry name" value="RND_mfp"/>
    <property type="match status" value="1"/>
</dbReference>
<dbReference type="InterPro" id="IPR006143">
    <property type="entry name" value="RND_pump_MFP"/>
</dbReference>
<feature type="region of interest" description="Disordered" evidence="5">
    <location>
        <begin position="363"/>
        <end position="392"/>
    </location>
</feature>
<reference evidence="11 12" key="1">
    <citation type="submission" date="2019-05" db="EMBL/GenBank/DDBJ databases">
        <title>Burkholderia sp. DHOD12, isolated from subtropical forest soil.</title>
        <authorList>
            <person name="Gao Z.-H."/>
            <person name="Qiu L.-H."/>
        </authorList>
    </citation>
    <scope>NUCLEOTIDE SEQUENCE [LARGE SCALE GENOMIC DNA]</scope>
    <source>
        <strain evidence="11 12">DHOD12</strain>
    </source>
</reference>
<dbReference type="GO" id="GO:0015562">
    <property type="term" value="F:efflux transmembrane transporter activity"/>
    <property type="evidence" value="ECO:0007669"/>
    <property type="project" value="TreeGrafter"/>
</dbReference>
<feature type="domain" description="CusB-like beta-barrel" evidence="9">
    <location>
        <begin position="234"/>
        <end position="305"/>
    </location>
</feature>